<dbReference type="EMBL" id="GBXM01037939">
    <property type="protein sequence ID" value="JAH70638.1"/>
    <property type="molecule type" value="Transcribed_RNA"/>
</dbReference>
<sequence length="39" mass="4566">MTLLKVRTVFPYRTGTINTIKRSEPMTDLYICVNTYLGR</sequence>
<proteinExistence type="predicted"/>
<reference evidence="1" key="2">
    <citation type="journal article" date="2015" name="Fish Shellfish Immunol.">
        <title>Early steps in the European eel (Anguilla anguilla)-Vibrio vulnificus interaction in the gills: Role of the RtxA13 toxin.</title>
        <authorList>
            <person name="Callol A."/>
            <person name="Pajuelo D."/>
            <person name="Ebbesson L."/>
            <person name="Teles M."/>
            <person name="MacKenzie S."/>
            <person name="Amaro C."/>
        </authorList>
    </citation>
    <scope>NUCLEOTIDE SEQUENCE</scope>
</reference>
<reference evidence="1" key="1">
    <citation type="submission" date="2014-11" db="EMBL/GenBank/DDBJ databases">
        <authorList>
            <person name="Amaro Gonzalez C."/>
        </authorList>
    </citation>
    <scope>NUCLEOTIDE SEQUENCE</scope>
</reference>
<dbReference type="AlphaFoldDB" id="A0A0E9V061"/>
<organism evidence="1">
    <name type="scientific">Anguilla anguilla</name>
    <name type="common">European freshwater eel</name>
    <name type="synonym">Muraena anguilla</name>
    <dbReference type="NCBI Taxonomy" id="7936"/>
    <lineage>
        <taxon>Eukaryota</taxon>
        <taxon>Metazoa</taxon>
        <taxon>Chordata</taxon>
        <taxon>Craniata</taxon>
        <taxon>Vertebrata</taxon>
        <taxon>Euteleostomi</taxon>
        <taxon>Actinopterygii</taxon>
        <taxon>Neopterygii</taxon>
        <taxon>Teleostei</taxon>
        <taxon>Anguilliformes</taxon>
        <taxon>Anguillidae</taxon>
        <taxon>Anguilla</taxon>
    </lineage>
</organism>
<protein>
    <submittedName>
        <fullName evidence="1">Uncharacterized protein</fullName>
    </submittedName>
</protein>
<evidence type="ECO:0000313" key="1">
    <source>
        <dbReference type="EMBL" id="JAH70638.1"/>
    </source>
</evidence>
<name>A0A0E9V061_ANGAN</name>
<dbReference type="EMBL" id="GBXM01051595">
    <property type="protein sequence ID" value="JAH56982.1"/>
    <property type="molecule type" value="Transcribed_RNA"/>
</dbReference>
<accession>A0A0E9V061</accession>